<feature type="domain" description="Nucleolar protein 58/56 N-terminal" evidence="1">
    <location>
        <begin position="6"/>
        <end position="67"/>
    </location>
</feature>
<dbReference type="EMBL" id="SNRW01004910">
    <property type="protein sequence ID" value="KAA6386208.1"/>
    <property type="molecule type" value="Genomic_DNA"/>
</dbReference>
<protein>
    <recommendedName>
        <fullName evidence="1">Nucleolar protein 58/56 N-terminal domain-containing protein</fullName>
    </recommendedName>
</protein>
<dbReference type="OrthoDB" id="6780543at2759"/>
<evidence type="ECO:0000259" key="1">
    <source>
        <dbReference type="Pfam" id="PF08156"/>
    </source>
</evidence>
<evidence type="ECO:0000313" key="3">
    <source>
        <dbReference type="Proteomes" id="UP000324800"/>
    </source>
</evidence>
<dbReference type="PANTHER" id="PTHR10894">
    <property type="entry name" value="NUCLEOLAR PROTEIN 5 NUCLEOLAR PROTEIN NOP5 NOP58"/>
    <property type="match status" value="1"/>
</dbReference>
<reference evidence="2 3" key="1">
    <citation type="submission" date="2019-03" db="EMBL/GenBank/DDBJ databases">
        <title>Single cell metagenomics reveals metabolic interactions within the superorganism composed of flagellate Streblomastix strix and complex community of Bacteroidetes bacteria on its surface.</title>
        <authorList>
            <person name="Treitli S.C."/>
            <person name="Kolisko M."/>
            <person name="Husnik F."/>
            <person name="Keeling P."/>
            <person name="Hampl V."/>
        </authorList>
    </citation>
    <scope>NUCLEOTIDE SEQUENCE [LARGE SCALE GENOMIC DNA]</scope>
    <source>
        <strain evidence="2">ST1C</strain>
    </source>
</reference>
<sequence length="146" mass="16810">MTQKLYILYESAPGYALFDCAEPGETVSDPKNSTDMARFSQNVKLTAFAPFTHPEHALSAIQNVSTGVLGKDLQELLLTHLPPVKKDKTSNYQLGVTEPRIAAAIQNEFKISCFFRYLNCKQKVNENIEFRLKKFYNRWREKEKLF</sequence>
<name>A0A5J4VUD0_9EUKA</name>
<proteinExistence type="predicted"/>
<dbReference type="PANTHER" id="PTHR10894:SF0">
    <property type="entry name" value="NUCLEOLAR PROTEIN 56"/>
    <property type="match status" value="1"/>
</dbReference>
<dbReference type="InterPro" id="IPR045056">
    <property type="entry name" value="Nop56/Nop58"/>
</dbReference>
<dbReference type="GO" id="GO:0031428">
    <property type="term" value="C:box C/D methylation guide snoRNP complex"/>
    <property type="evidence" value="ECO:0007669"/>
    <property type="project" value="InterPro"/>
</dbReference>
<dbReference type="AlphaFoldDB" id="A0A5J4VUD0"/>
<evidence type="ECO:0000313" key="2">
    <source>
        <dbReference type="EMBL" id="KAA6386208.1"/>
    </source>
</evidence>
<organism evidence="2 3">
    <name type="scientific">Streblomastix strix</name>
    <dbReference type="NCBI Taxonomy" id="222440"/>
    <lineage>
        <taxon>Eukaryota</taxon>
        <taxon>Metamonada</taxon>
        <taxon>Preaxostyla</taxon>
        <taxon>Oxymonadida</taxon>
        <taxon>Streblomastigidae</taxon>
        <taxon>Streblomastix</taxon>
    </lineage>
</organism>
<dbReference type="Pfam" id="PF08156">
    <property type="entry name" value="NOP5NT"/>
    <property type="match status" value="1"/>
</dbReference>
<dbReference type="Proteomes" id="UP000324800">
    <property type="component" value="Unassembled WGS sequence"/>
</dbReference>
<dbReference type="InterPro" id="IPR012974">
    <property type="entry name" value="NOP58/56_N"/>
</dbReference>
<accession>A0A5J4VUD0</accession>
<comment type="caution">
    <text evidence="2">The sequence shown here is derived from an EMBL/GenBank/DDBJ whole genome shotgun (WGS) entry which is preliminary data.</text>
</comment>
<dbReference type="GO" id="GO:0032040">
    <property type="term" value="C:small-subunit processome"/>
    <property type="evidence" value="ECO:0007669"/>
    <property type="project" value="InterPro"/>
</dbReference>
<dbReference type="GO" id="GO:0030515">
    <property type="term" value="F:snoRNA binding"/>
    <property type="evidence" value="ECO:0007669"/>
    <property type="project" value="InterPro"/>
</dbReference>
<gene>
    <name evidence="2" type="ORF">EZS28_018265</name>
</gene>